<dbReference type="EMBL" id="WNTK01000669">
    <property type="protein sequence ID" value="KAG9468951.1"/>
    <property type="molecule type" value="Genomic_DNA"/>
</dbReference>
<accession>A0A8J6JSE8</accession>
<keyword evidence="3" id="KW-0514">Muscle protein</keyword>
<dbReference type="GO" id="GO:0005861">
    <property type="term" value="C:troponin complex"/>
    <property type="evidence" value="ECO:0007669"/>
    <property type="project" value="InterPro"/>
</dbReference>
<dbReference type="AlphaFoldDB" id="A0A8J6JSE8"/>
<dbReference type="GO" id="GO:0003779">
    <property type="term" value="F:actin binding"/>
    <property type="evidence" value="ECO:0007669"/>
    <property type="project" value="UniProtKB-KW"/>
</dbReference>
<keyword evidence="7" id="KW-1185">Reference proteome</keyword>
<name>A0A8J6JSE8_ELECQ</name>
<comment type="function">
    <text evidence="1">Troponin I is the inhibitory subunit of troponin, the thin filament regulatory complex which confers calcium-sensitivity to striated muscle actomyosin ATPase activity.</text>
</comment>
<evidence type="ECO:0000256" key="5">
    <source>
        <dbReference type="SAM" id="MobiDB-lite"/>
    </source>
</evidence>
<gene>
    <name evidence="6" type="ORF">GDO78_021572</name>
</gene>
<evidence type="ECO:0000256" key="3">
    <source>
        <dbReference type="ARBA" id="ARBA00023179"/>
    </source>
</evidence>
<evidence type="ECO:0000313" key="7">
    <source>
        <dbReference type="Proteomes" id="UP000770717"/>
    </source>
</evidence>
<dbReference type="OrthoDB" id="371899at2759"/>
<protein>
    <submittedName>
        <fullName evidence="6">Uncharacterized protein</fullName>
    </submittedName>
</protein>
<dbReference type="SUPFAM" id="SSF90250">
    <property type="entry name" value="Troponin coil-coiled subunits"/>
    <property type="match status" value="1"/>
</dbReference>
<sequence length="99" mass="11613">MLAKAKDSWDQEHVNTHEEKQRYLSERVPHSNTHGLALAALQELCRELHEKVGIVDEERYDIEAKVLHNTREDTGRRVDLIASMRLQFRKVDLHRVQSS</sequence>
<evidence type="ECO:0000313" key="6">
    <source>
        <dbReference type="EMBL" id="KAG9468951.1"/>
    </source>
</evidence>
<proteinExistence type="inferred from homology"/>
<dbReference type="PANTHER" id="PTHR13738">
    <property type="entry name" value="TROPONIN I"/>
    <property type="match status" value="1"/>
</dbReference>
<dbReference type="Gene3D" id="1.20.5.350">
    <property type="match status" value="1"/>
</dbReference>
<organism evidence="6 7">
    <name type="scientific">Eleutherodactylus coqui</name>
    <name type="common">Puerto Rican coqui</name>
    <dbReference type="NCBI Taxonomy" id="57060"/>
    <lineage>
        <taxon>Eukaryota</taxon>
        <taxon>Metazoa</taxon>
        <taxon>Chordata</taxon>
        <taxon>Craniata</taxon>
        <taxon>Vertebrata</taxon>
        <taxon>Euteleostomi</taxon>
        <taxon>Amphibia</taxon>
        <taxon>Batrachia</taxon>
        <taxon>Anura</taxon>
        <taxon>Neobatrachia</taxon>
        <taxon>Hyloidea</taxon>
        <taxon>Eleutherodactylidae</taxon>
        <taxon>Eleutherodactylinae</taxon>
        <taxon>Eleutherodactylus</taxon>
        <taxon>Eleutherodactylus</taxon>
    </lineage>
</organism>
<dbReference type="Pfam" id="PF00992">
    <property type="entry name" value="Troponin"/>
    <property type="match status" value="1"/>
</dbReference>
<feature type="region of interest" description="Disordered" evidence="5">
    <location>
        <begin position="1"/>
        <end position="28"/>
    </location>
</feature>
<evidence type="ECO:0000256" key="1">
    <source>
        <dbReference type="ARBA" id="ARBA00001988"/>
    </source>
</evidence>
<dbReference type="InterPro" id="IPR001978">
    <property type="entry name" value="Troponin"/>
</dbReference>
<evidence type="ECO:0000256" key="4">
    <source>
        <dbReference type="ARBA" id="ARBA00023203"/>
    </source>
</evidence>
<dbReference type="PANTHER" id="PTHR13738:SF9">
    <property type="entry name" value="TROPONIN I, SLOW SKELETAL MUSCLE"/>
    <property type="match status" value="1"/>
</dbReference>
<dbReference type="InterPro" id="IPR038077">
    <property type="entry name" value="Troponin_sf"/>
</dbReference>
<comment type="caution">
    <text evidence="6">The sequence shown here is derived from an EMBL/GenBank/DDBJ whole genome shotgun (WGS) entry which is preliminary data.</text>
</comment>
<dbReference type="GO" id="GO:0003009">
    <property type="term" value="P:skeletal muscle contraction"/>
    <property type="evidence" value="ECO:0007669"/>
    <property type="project" value="TreeGrafter"/>
</dbReference>
<evidence type="ECO:0000256" key="2">
    <source>
        <dbReference type="ARBA" id="ARBA00009930"/>
    </source>
</evidence>
<reference evidence="6" key="1">
    <citation type="thesis" date="2020" institute="ProQuest LLC" country="789 East Eisenhower Parkway, Ann Arbor, MI, USA">
        <title>Comparative Genomics and Chromosome Evolution.</title>
        <authorList>
            <person name="Mudd A.B."/>
        </authorList>
    </citation>
    <scope>NUCLEOTIDE SEQUENCE</scope>
    <source>
        <strain evidence="6">HN-11 Male</strain>
        <tissue evidence="6">Kidney and liver</tissue>
    </source>
</reference>
<dbReference type="Proteomes" id="UP000770717">
    <property type="component" value="Unassembled WGS sequence"/>
</dbReference>
<keyword evidence="4" id="KW-0009">Actin-binding</keyword>
<comment type="similarity">
    <text evidence="2">Belongs to the troponin I family.</text>
</comment>
<dbReference type="GO" id="GO:0060048">
    <property type="term" value="P:cardiac muscle contraction"/>
    <property type="evidence" value="ECO:0007669"/>
    <property type="project" value="TreeGrafter"/>
</dbReference>
<dbReference type="InterPro" id="IPR050875">
    <property type="entry name" value="Troponin_I"/>
</dbReference>